<dbReference type="EMBL" id="RCSX01000003">
    <property type="protein sequence ID" value="KAF7937309.1"/>
    <property type="molecule type" value="Genomic_DNA"/>
</dbReference>
<evidence type="ECO:0000256" key="2">
    <source>
        <dbReference type="ARBA" id="ARBA00022630"/>
    </source>
</evidence>
<accession>A0ABQ7IYF3</accession>
<keyword evidence="7" id="KW-1185">Reference proteome</keyword>
<dbReference type="Proteomes" id="UP000783213">
    <property type="component" value="Unassembled WGS sequence"/>
</dbReference>
<dbReference type="RefSeq" id="XP_038814227.1">
    <property type="nucleotide sequence ID" value="XM_038949242.1"/>
</dbReference>
<evidence type="ECO:0000256" key="3">
    <source>
        <dbReference type="ARBA" id="ARBA00022827"/>
    </source>
</evidence>
<dbReference type="PANTHER" id="PTHR42877:SF12">
    <property type="entry name" value="MONOOXYGENASE"/>
    <property type="match status" value="1"/>
</dbReference>
<evidence type="ECO:0000313" key="6">
    <source>
        <dbReference type="EMBL" id="KAF7937309.1"/>
    </source>
</evidence>
<dbReference type="PANTHER" id="PTHR42877">
    <property type="entry name" value="L-ORNITHINE N(5)-MONOOXYGENASE-RELATED"/>
    <property type="match status" value="1"/>
</dbReference>
<comment type="similarity">
    <text evidence="1">Belongs to the FAD-binding monooxygenase family.</text>
</comment>
<evidence type="ECO:0000256" key="4">
    <source>
        <dbReference type="ARBA" id="ARBA00023002"/>
    </source>
</evidence>
<organism evidence="6 7">
    <name type="scientific">Botrytis deweyae</name>
    <dbReference type="NCBI Taxonomy" id="2478750"/>
    <lineage>
        <taxon>Eukaryota</taxon>
        <taxon>Fungi</taxon>
        <taxon>Dikarya</taxon>
        <taxon>Ascomycota</taxon>
        <taxon>Pezizomycotina</taxon>
        <taxon>Leotiomycetes</taxon>
        <taxon>Helotiales</taxon>
        <taxon>Sclerotiniaceae</taxon>
        <taxon>Botrytis</taxon>
    </lineage>
</organism>
<dbReference type="Gene3D" id="3.50.50.60">
    <property type="entry name" value="FAD/NAD(P)-binding domain"/>
    <property type="match status" value="2"/>
</dbReference>
<gene>
    <name evidence="6" type="ORF">EAE98_001623</name>
</gene>
<reference evidence="6 7" key="1">
    <citation type="journal article" date="2020" name="Genome Biol. Evol.">
        <title>Comparative genomics of Sclerotiniaceae.</title>
        <authorList>
            <person name="Valero Jimenez C.A."/>
            <person name="Steentjes M."/>
            <person name="Scholten O.E."/>
            <person name="Van Kan J.A.L."/>
        </authorList>
    </citation>
    <scope>NUCLEOTIDE SEQUENCE [LARGE SCALE GENOMIC DNA]</scope>
    <source>
        <strain evidence="6 7">B1</strain>
    </source>
</reference>
<feature type="compositionally biased region" description="Polar residues" evidence="5">
    <location>
        <begin position="38"/>
        <end position="49"/>
    </location>
</feature>
<dbReference type="InterPro" id="IPR020946">
    <property type="entry name" value="Flavin_mOase-like"/>
</dbReference>
<name>A0ABQ7IYF3_9HELO</name>
<evidence type="ECO:0000256" key="5">
    <source>
        <dbReference type="SAM" id="MobiDB-lite"/>
    </source>
</evidence>
<evidence type="ECO:0000313" key="7">
    <source>
        <dbReference type="Proteomes" id="UP000783213"/>
    </source>
</evidence>
<feature type="region of interest" description="Disordered" evidence="5">
    <location>
        <begin position="38"/>
        <end position="77"/>
    </location>
</feature>
<dbReference type="GeneID" id="62228397"/>
<evidence type="ECO:0008006" key="8">
    <source>
        <dbReference type="Google" id="ProtNLM"/>
    </source>
</evidence>
<comment type="caution">
    <text evidence="6">The sequence shown here is derived from an EMBL/GenBank/DDBJ whole genome shotgun (WGS) entry which is preliminary data.</text>
</comment>
<protein>
    <recommendedName>
        <fullName evidence="8">FAD/NAD(P)-binding domain-containing protein</fullName>
    </recommendedName>
</protein>
<dbReference type="InterPro" id="IPR036188">
    <property type="entry name" value="FAD/NAD-bd_sf"/>
</dbReference>
<keyword evidence="4" id="KW-0560">Oxidoreductase</keyword>
<keyword evidence="2" id="KW-0285">Flavoprotein</keyword>
<dbReference type="InterPro" id="IPR051209">
    <property type="entry name" value="FAD-bind_Monooxygenase_sf"/>
</dbReference>
<dbReference type="SUPFAM" id="SSF51905">
    <property type="entry name" value="FAD/NAD(P)-binding domain"/>
    <property type="match status" value="2"/>
</dbReference>
<proteinExistence type="inferred from homology"/>
<sequence length="626" mass="70860">MLKLITPVRQYHVTHLPVRYATASLQNYTRGFHNKQQFLGNPRRSLSTHTHSEPKPLQTSTQPKSHHNETSSDIAKEYPLGTMRPVKVISIGAGVSGINMARALKRYGTNIEHVVYDKNPEVGGTWFENCYPGCASDDPSHNYQFSHTPNPGWSSLFAPASEIQDYLQDVCSKYELRDRIRLSHKIIHAQWDEGSAEWVLRIENQVTGVVFEDQCHFLLNSGGMFNNWKWPDIKGLHSFKGDLVHSAKWQKDVDLKGKRVAVIGNGASGVQIVPVLQPEVTKLSHFVRTKTWISPNSKSVSHIMEKYELDAAHKFSEKQIQKFREDPIKYTKFLKAIESLSNKRFKTILRGSPEALEAKRVISLYMAEALNYDKHLIAALLPDFPVGCRRVTPGVGYLKALTQPNVDVITSGIEEIQPNGIKLTNGEIIEVDAIVCATGFNCSFVPRFPIIGENGNLQDLWRDNPSQAYMSCMVPGMPNYITFLGPNGPLAHGAIPIITEQLSAFALKFIQKCQLQSISSFRPLPAAVKDYAEHIAQFMPRTVWTDKGVRSWYRNGKSEGPVLALHPGSQAHFFHMLEAPRWEDFEWRRKDDSRDNRFKYLGNGFSVKESEMGSDDTWYWGEADKM</sequence>
<keyword evidence="3" id="KW-0274">FAD</keyword>
<dbReference type="Pfam" id="PF00743">
    <property type="entry name" value="FMO-like"/>
    <property type="match status" value="1"/>
</dbReference>
<feature type="compositionally biased region" description="Basic and acidic residues" evidence="5">
    <location>
        <begin position="66"/>
        <end position="76"/>
    </location>
</feature>
<evidence type="ECO:0000256" key="1">
    <source>
        <dbReference type="ARBA" id="ARBA00010139"/>
    </source>
</evidence>